<evidence type="ECO:0000313" key="3">
    <source>
        <dbReference type="EnsemblMetazoa" id="AALFPA23_022607.P33547"/>
    </source>
</evidence>
<proteinExistence type="predicted"/>
<feature type="compositionally biased region" description="Polar residues" evidence="1">
    <location>
        <begin position="807"/>
        <end position="819"/>
    </location>
</feature>
<feature type="region of interest" description="Disordered" evidence="1">
    <location>
        <begin position="59"/>
        <end position="84"/>
    </location>
</feature>
<feature type="signal peptide" evidence="2">
    <location>
        <begin position="1"/>
        <end position="16"/>
    </location>
</feature>
<evidence type="ECO:0008006" key="5">
    <source>
        <dbReference type="Google" id="ProtNLM"/>
    </source>
</evidence>
<evidence type="ECO:0000256" key="1">
    <source>
        <dbReference type="SAM" id="MobiDB-lite"/>
    </source>
</evidence>
<reference evidence="3" key="2">
    <citation type="submission" date="2025-05" db="UniProtKB">
        <authorList>
            <consortium name="EnsemblMetazoa"/>
        </authorList>
    </citation>
    <scope>IDENTIFICATION</scope>
    <source>
        <strain evidence="3">Foshan</strain>
    </source>
</reference>
<feature type="region of interest" description="Disordered" evidence="1">
    <location>
        <begin position="468"/>
        <end position="575"/>
    </location>
</feature>
<feature type="compositionally biased region" description="Polar residues" evidence="1">
    <location>
        <begin position="483"/>
        <end position="506"/>
    </location>
</feature>
<feature type="region of interest" description="Disordered" evidence="1">
    <location>
        <begin position="792"/>
        <end position="857"/>
    </location>
</feature>
<keyword evidence="4" id="KW-1185">Reference proteome</keyword>
<evidence type="ECO:0000313" key="4">
    <source>
        <dbReference type="Proteomes" id="UP000069940"/>
    </source>
</evidence>
<feature type="chain" id="PRO_5046688644" description="Secreted protein" evidence="2">
    <location>
        <begin position="17"/>
        <end position="983"/>
    </location>
</feature>
<feature type="compositionally biased region" description="Basic and acidic residues" evidence="1">
    <location>
        <begin position="117"/>
        <end position="132"/>
    </location>
</feature>
<feature type="compositionally biased region" description="Basic and acidic residues" evidence="1">
    <location>
        <begin position="60"/>
        <end position="69"/>
    </location>
</feature>
<organism evidence="3 4">
    <name type="scientific">Aedes albopictus</name>
    <name type="common">Asian tiger mosquito</name>
    <name type="synonym">Stegomyia albopicta</name>
    <dbReference type="NCBI Taxonomy" id="7160"/>
    <lineage>
        <taxon>Eukaryota</taxon>
        <taxon>Metazoa</taxon>
        <taxon>Ecdysozoa</taxon>
        <taxon>Arthropoda</taxon>
        <taxon>Hexapoda</taxon>
        <taxon>Insecta</taxon>
        <taxon>Pterygota</taxon>
        <taxon>Neoptera</taxon>
        <taxon>Endopterygota</taxon>
        <taxon>Diptera</taxon>
        <taxon>Nematocera</taxon>
        <taxon>Culicoidea</taxon>
        <taxon>Culicidae</taxon>
        <taxon>Culicinae</taxon>
        <taxon>Aedini</taxon>
        <taxon>Aedes</taxon>
        <taxon>Stegomyia</taxon>
    </lineage>
</organism>
<feature type="region of interest" description="Disordered" evidence="1">
    <location>
        <begin position="115"/>
        <end position="138"/>
    </location>
</feature>
<feature type="region of interest" description="Disordered" evidence="1">
    <location>
        <begin position="653"/>
        <end position="756"/>
    </location>
</feature>
<evidence type="ECO:0000256" key="2">
    <source>
        <dbReference type="SAM" id="SignalP"/>
    </source>
</evidence>
<protein>
    <recommendedName>
        <fullName evidence="5">Secreted protein</fullName>
    </recommendedName>
</protein>
<dbReference type="GeneID" id="109421960"/>
<feature type="compositionally biased region" description="Polar residues" evidence="1">
    <location>
        <begin position="653"/>
        <end position="668"/>
    </location>
</feature>
<reference evidence="4" key="1">
    <citation type="journal article" date="2015" name="Proc. Natl. Acad. Sci. U.S.A.">
        <title>Genome sequence of the Asian Tiger mosquito, Aedes albopictus, reveals insights into its biology, genetics, and evolution.</title>
        <authorList>
            <person name="Chen X.G."/>
            <person name="Jiang X."/>
            <person name="Gu J."/>
            <person name="Xu M."/>
            <person name="Wu Y."/>
            <person name="Deng Y."/>
            <person name="Zhang C."/>
            <person name="Bonizzoni M."/>
            <person name="Dermauw W."/>
            <person name="Vontas J."/>
            <person name="Armbruster P."/>
            <person name="Huang X."/>
            <person name="Yang Y."/>
            <person name="Zhang H."/>
            <person name="He W."/>
            <person name="Peng H."/>
            <person name="Liu Y."/>
            <person name="Wu K."/>
            <person name="Chen J."/>
            <person name="Lirakis M."/>
            <person name="Topalis P."/>
            <person name="Van Leeuwen T."/>
            <person name="Hall A.B."/>
            <person name="Jiang X."/>
            <person name="Thorpe C."/>
            <person name="Mueller R.L."/>
            <person name="Sun C."/>
            <person name="Waterhouse R.M."/>
            <person name="Yan G."/>
            <person name="Tu Z.J."/>
            <person name="Fang X."/>
            <person name="James A.A."/>
        </authorList>
    </citation>
    <scope>NUCLEOTIDE SEQUENCE [LARGE SCALE GENOMIC DNA]</scope>
    <source>
        <strain evidence="4">Foshan</strain>
    </source>
</reference>
<dbReference type="RefSeq" id="XP_062700874.1">
    <property type="nucleotide sequence ID" value="XM_062844890.1"/>
</dbReference>
<feature type="compositionally biased region" description="Low complexity" evidence="1">
    <location>
        <begin position="558"/>
        <end position="569"/>
    </location>
</feature>
<dbReference type="EnsemblMetazoa" id="AALFPA23_022607.R33547">
    <property type="protein sequence ID" value="AALFPA23_022607.P33547"/>
    <property type="gene ID" value="AALFPA23_022607"/>
</dbReference>
<keyword evidence="2" id="KW-0732">Signal</keyword>
<name>A0ABM1ZXQ8_AEDAL</name>
<dbReference type="Proteomes" id="UP000069940">
    <property type="component" value="Unassembled WGS sequence"/>
</dbReference>
<feature type="compositionally biased region" description="Basic and acidic residues" evidence="1">
    <location>
        <begin position="689"/>
        <end position="710"/>
    </location>
</feature>
<accession>A0ABM1ZXQ8</accession>
<sequence length="983" mass="110829">MSLVVLIAIFCAAVRSPTIFQVMNIDVDDFMRRSSTGYNFQYINVGNLDRIIRNVQRNSDATKKVEPKSVSEVGPRPQPNGNARLLSEDEINEILRAAEEDLQDKDPYPVELTEVDENQKDLKPVQDGHDSDQTVTSFSSRSSSISSIVISSSKELRDRHSDEAADVEDNLRFEEDDYTLNGFAFSSSESQINVEQDRQIQNSIDTCFEFMDSESIIEEVILERDEERDGDSEGSVNVAPIIRVRSPVKPASAIIKTYEQECEEPVNQVQPVLDFAAIERSNKNSRNGRQSFGQKTPSLERIRPPSRKSLVEEFDTFIKITELQKKICLMIDDVRHCLGKVEEPEDELELKKREKRTAEFLIRFQRNYLYQINRLEEDVCVISKNSSEFAQKVYQLYRLIYQGLKFYLKNMKYFVISVSPEKLWTLVKQIMSSTKLCVQKEIFDEDDLIVEEIFDKCLNLRRSLKDEANKLKSKSKREKSSKVQPTKPSTASTHVTKLSMYGSTNVAQRRRPPQRRNATQPAKTPSNRKQTSSKPPPSKDVPKKTPRGRIVAVPMTKSSSSSLGQTKSSVRVRSARTPAKTIDDVVTLIQQQTDPLADSRLLKEVSSALTKMSSSRDAAISPEVNQQLHQLIMETIQNITQQQLKQLIPSLERSTAKTSNQNQQNDRAGTTGKEPSVATEVTGATDQTNRVEKRFSTKRPTSPDRKKNADDNTLDDGGVGNRQRRTSPSSASPATRHHRDCVGDSQSSDSGAATPAIKPTNAAVVVAPKGVDSEISGGKFILNEFEDGFSVDNNKHHHHHNKPVGSIVSSGKITSSRLTGSAAEQMGRGGLLEDRKRSTSTQRNPGAGPRQQKVNYSHNLQYLEIVSPPDDDRTPNAPKPGSIPEVQSHINLAEEVALKQRQQRRQEMYGQLKKQVCRDRMRTLRRMAENPVYVNDHFDRPWQTVSRISDQLVEELTEETVRQGLDFGEASFVEDFLRMQLDG</sequence>